<evidence type="ECO:0000256" key="7">
    <source>
        <dbReference type="HAMAP-Rule" id="MF_00445"/>
    </source>
</evidence>
<comment type="function">
    <text evidence="7">NDH-1 shuttles electrons from NADH, via FMN and iron-sulfur (Fe-S) centers, to quinones in the respiratory chain. The immediate electron acceptor for the enzyme in this species is believed to be ubiquinone. Couples the redox reaction to proton translocation (for every two electrons transferred, four hydrogen ions are translocated across the cytoplasmic membrane), and thus conserves the redox energy in a proton gradient.</text>
</comment>
<comment type="function">
    <text evidence="5">NDH-1 shuttles electrons from NADH, via FMN and iron-sulfur (Fe-S) centers, to quinones in the respiratory chain. Couples the redox reaction to proton translocation (for every two electrons transferred, four hydrogen ions are translocated across the cytoplasmic membrane), and thus conserves the redox energy in a proton gradient.</text>
</comment>
<evidence type="ECO:0000256" key="5">
    <source>
        <dbReference type="ARBA" id="ARBA00025189"/>
    </source>
</evidence>
<keyword evidence="3 7" id="KW-1133">Transmembrane helix</keyword>
<evidence type="ECO:0000259" key="9">
    <source>
        <dbReference type="Pfam" id="PF00361"/>
    </source>
</evidence>
<dbReference type="HAMAP" id="MF_00445">
    <property type="entry name" value="NDH1_NuoN_1"/>
    <property type="match status" value="1"/>
</dbReference>
<keyword evidence="7" id="KW-0520">NAD</keyword>
<keyword evidence="7" id="KW-0830">Ubiquinone</keyword>
<feature type="transmembrane region" description="Helical" evidence="7">
    <location>
        <begin position="329"/>
        <end position="352"/>
    </location>
</feature>
<name>A0A3G2I683_BUCRM</name>
<keyword evidence="7" id="KW-0813">Transport</keyword>
<dbReference type="EC" id="7.1.1.-" evidence="7"/>
<dbReference type="GO" id="GO:0042773">
    <property type="term" value="P:ATP synthesis coupled electron transport"/>
    <property type="evidence" value="ECO:0007669"/>
    <property type="project" value="InterPro"/>
</dbReference>
<dbReference type="AlphaFoldDB" id="A0A3G2I683"/>
<evidence type="ECO:0000313" key="10">
    <source>
        <dbReference type="EMBL" id="AYN24877.1"/>
    </source>
</evidence>
<dbReference type="GO" id="GO:0050136">
    <property type="term" value="F:NADH dehydrogenase (quinone) (non-electrogenic) activity"/>
    <property type="evidence" value="ECO:0007669"/>
    <property type="project" value="UniProtKB-UniRule"/>
</dbReference>
<dbReference type="GO" id="GO:0012505">
    <property type="term" value="C:endomembrane system"/>
    <property type="evidence" value="ECO:0007669"/>
    <property type="project" value="UniProtKB-SubCell"/>
</dbReference>
<sequence>MIINLQELIALFPFLILLLSVVIVILSISYNRNHFFVACFTIISLIVTLASLYFLISIVPIDITSLFHITKRSILYAGMIIISSIATCVFSYPWLLKYAFNKEEFYLLTLLSTLGAVFLTVSNHMSSLFISIELMSLPIFGLIAYSSSQKYSLEASFKYLILSGVSSSFLLLGISWVYAISGNLSLLSIYQIFSDLSNSEKIMILFGIIMVLMSFFFKLSMVPFHLWTADIYQGTPSSVLSFFSVSGKIAIFSVLLYFFSYFSVFDHKIIFLILSLISFFSILFGNLMAIFQTNIKRFFGYSSISQLGYLLIIFLVSKNEYFFSLQISGIFLFNYLLTNIVYFGVINLFSSSYKYDIDSIDLYKGLFWSQPLLASIVTIVLLSLGGIPITLGFFGKFFIFSIIIKHHLWAIGFSFLIGTILGMYGYLRLIINMYLNPSKYLFLENTKKSYFWLWSPSGFLVFISGIMLLILGIYPTPLIHLIKFMQ</sequence>
<feature type="transmembrane region" description="Helical" evidence="7">
    <location>
        <begin position="105"/>
        <end position="121"/>
    </location>
</feature>
<dbReference type="GO" id="GO:0008137">
    <property type="term" value="F:NADH dehydrogenase (ubiquinone) activity"/>
    <property type="evidence" value="ECO:0007669"/>
    <property type="project" value="InterPro"/>
</dbReference>
<comment type="subunit">
    <text evidence="6">Composed of 13 different subunits. Subunits NuoA, H, J, K, L, M, N constitute the membrane sector of the complex.</text>
</comment>
<evidence type="ECO:0000256" key="8">
    <source>
        <dbReference type="RuleBase" id="RU000320"/>
    </source>
</evidence>
<reference evidence="10 11" key="1">
    <citation type="submission" date="2018-10" db="EMBL/GenBank/DDBJ databases">
        <title>Genome sequence of the corn leaf aphid (Rhopalosiphum maidis Fitch).</title>
        <authorList>
            <person name="Chen W."/>
            <person name="Shakir S."/>
            <person name="Bigham M."/>
            <person name="Fei Z."/>
            <person name="Jander G."/>
        </authorList>
    </citation>
    <scope>NUCLEOTIDE SEQUENCE [LARGE SCALE GENOMIC DNA]</scope>
    <source>
        <strain evidence="10 11">BTI</strain>
    </source>
</reference>
<keyword evidence="4 7" id="KW-0472">Membrane</keyword>
<comment type="subunit">
    <text evidence="7">NDH-1 is composed of 13 different subunits. Subunits NuoA, H, J, K, L, M, N constitute the membrane sector of the complex.</text>
</comment>
<comment type="subcellular location">
    <subcellularLocation>
        <location evidence="7">Cell membrane</location>
        <topology evidence="7">Multi-pass membrane protein</topology>
    </subcellularLocation>
    <subcellularLocation>
        <location evidence="1">Endomembrane system</location>
        <topology evidence="1">Multi-pass membrane protein</topology>
    </subcellularLocation>
    <subcellularLocation>
        <location evidence="8">Membrane</location>
        <topology evidence="8">Multi-pass membrane protein</topology>
    </subcellularLocation>
</comment>
<comment type="similarity">
    <text evidence="7">Belongs to the complex I subunit 2 family.</text>
</comment>
<evidence type="ECO:0000256" key="6">
    <source>
        <dbReference type="ARBA" id="ARBA00025811"/>
    </source>
</evidence>
<feature type="transmembrane region" description="Helical" evidence="7">
    <location>
        <begin position="202"/>
        <end position="227"/>
    </location>
</feature>
<proteinExistence type="inferred from homology"/>
<keyword evidence="7" id="KW-0874">Quinone</keyword>
<dbReference type="InterPro" id="IPR010096">
    <property type="entry name" value="NADH-Q_OxRdtase_suN/2"/>
</dbReference>
<organism evidence="10 11">
    <name type="scientific">Buchnera aphidicola subsp. Rhopalosiphum maidis</name>
    <dbReference type="NCBI Taxonomy" id="118109"/>
    <lineage>
        <taxon>Bacteria</taxon>
        <taxon>Pseudomonadati</taxon>
        <taxon>Pseudomonadota</taxon>
        <taxon>Gammaproteobacteria</taxon>
        <taxon>Enterobacterales</taxon>
        <taxon>Erwiniaceae</taxon>
        <taxon>Buchnera</taxon>
    </lineage>
</organism>
<keyword evidence="2 7" id="KW-0812">Transmembrane</keyword>
<dbReference type="InterPro" id="IPR001750">
    <property type="entry name" value="ND/Mrp_TM"/>
</dbReference>
<feature type="transmembrane region" description="Helical" evidence="7">
    <location>
        <begin position="372"/>
        <end position="395"/>
    </location>
</feature>
<feature type="domain" description="NADH:quinone oxidoreductase/Mrp antiporter transmembrane" evidence="9">
    <location>
        <begin position="122"/>
        <end position="421"/>
    </location>
</feature>
<evidence type="ECO:0000256" key="4">
    <source>
        <dbReference type="ARBA" id="ARBA00023136"/>
    </source>
</evidence>
<protein>
    <recommendedName>
        <fullName evidence="7">NADH-quinone oxidoreductase subunit N</fullName>
        <ecNumber evidence="7">7.1.1.-</ecNumber>
    </recommendedName>
    <alternativeName>
        <fullName evidence="7">NADH dehydrogenase I subunit N</fullName>
    </alternativeName>
    <alternativeName>
        <fullName evidence="7">NDH-1 subunit N</fullName>
    </alternativeName>
</protein>
<dbReference type="PANTHER" id="PTHR22773">
    <property type="entry name" value="NADH DEHYDROGENASE"/>
    <property type="match status" value="1"/>
</dbReference>
<dbReference type="Proteomes" id="UP000271533">
    <property type="component" value="Chromosome"/>
</dbReference>
<dbReference type="Pfam" id="PF00361">
    <property type="entry name" value="Proton_antipo_M"/>
    <property type="match status" value="1"/>
</dbReference>
<keyword evidence="7" id="KW-1278">Translocase</keyword>
<feature type="transmembrane region" description="Helical" evidence="7">
    <location>
        <begin position="407"/>
        <end position="431"/>
    </location>
</feature>
<dbReference type="EMBL" id="CP032759">
    <property type="protein sequence ID" value="AYN24877.1"/>
    <property type="molecule type" value="Genomic_DNA"/>
</dbReference>
<dbReference type="OrthoDB" id="9768329at2"/>
<feature type="transmembrane region" description="Helical" evidence="7">
    <location>
        <begin position="269"/>
        <end position="292"/>
    </location>
</feature>
<feature type="transmembrane region" description="Helical" evidence="7">
    <location>
        <begin position="128"/>
        <end position="147"/>
    </location>
</feature>
<evidence type="ECO:0000256" key="1">
    <source>
        <dbReference type="ARBA" id="ARBA00004127"/>
    </source>
</evidence>
<feature type="transmembrane region" description="Helical" evidence="7">
    <location>
        <begin position="7"/>
        <end position="29"/>
    </location>
</feature>
<evidence type="ECO:0000256" key="3">
    <source>
        <dbReference type="ARBA" id="ARBA00022989"/>
    </source>
</evidence>
<gene>
    <name evidence="7" type="primary">nuoN</name>
    <name evidence="10" type="ORF">D8S97_02930</name>
</gene>
<feature type="transmembrane region" description="Helical" evidence="7">
    <location>
        <begin position="35"/>
        <end position="61"/>
    </location>
</feature>
<dbReference type="GO" id="GO:0005886">
    <property type="term" value="C:plasma membrane"/>
    <property type="evidence" value="ECO:0007669"/>
    <property type="project" value="UniProtKB-SubCell"/>
</dbReference>
<feature type="transmembrane region" description="Helical" evidence="7">
    <location>
        <begin position="239"/>
        <end position="262"/>
    </location>
</feature>
<dbReference type="GO" id="GO:0048038">
    <property type="term" value="F:quinone binding"/>
    <property type="evidence" value="ECO:0007669"/>
    <property type="project" value="UniProtKB-KW"/>
</dbReference>
<feature type="transmembrane region" description="Helical" evidence="7">
    <location>
        <begin position="298"/>
        <end position="317"/>
    </location>
</feature>
<evidence type="ECO:0000256" key="2">
    <source>
        <dbReference type="ARBA" id="ARBA00022692"/>
    </source>
</evidence>
<dbReference type="RefSeq" id="WP_158361547.1">
    <property type="nucleotide sequence ID" value="NZ_CP032759.1"/>
</dbReference>
<feature type="transmembrane region" description="Helical" evidence="7">
    <location>
        <begin position="451"/>
        <end position="474"/>
    </location>
</feature>
<comment type="catalytic activity">
    <reaction evidence="7">
        <text>a quinone + NADH + 5 H(+)(in) = a quinol + NAD(+) + 4 H(+)(out)</text>
        <dbReference type="Rhea" id="RHEA:57888"/>
        <dbReference type="ChEBI" id="CHEBI:15378"/>
        <dbReference type="ChEBI" id="CHEBI:24646"/>
        <dbReference type="ChEBI" id="CHEBI:57540"/>
        <dbReference type="ChEBI" id="CHEBI:57945"/>
        <dbReference type="ChEBI" id="CHEBI:132124"/>
    </reaction>
</comment>
<keyword evidence="7" id="KW-1003">Cell membrane</keyword>
<accession>A0A3G2I683</accession>
<feature type="transmembrane region" description="Helical" evidence="7">
    <location>
        <begin position="159"/>
        <end position="181"/>
    </location>
</feature>
<dbReference type="NCBIfam" id="TIGR01770">
    <property type="entry name" value="NDH_I_N"/>
    <property type="match status" value="1"/>
</dbReference>
<feature type="transmembrane region" description="Helical" evidence="7">
    <location>
        <begin position="73"/>
        <end position="93"/>
    </location>
</feature>
<evidence type="ECO:0000313" key="11">
    <source>
        <dbReference type="Proteomes" id="UP000271533"/>
    </source>
</evidence>